<keyword evidence="3" id="KW-0813">Transport</keyword>
<reference evidence="13 14" key="1">
    <citation type="submission" date="2018-12" db="EMBL/GenBank/DDBJ databases">
        <title>The genome sequences of Variovorax guangxiensis DSM 27352.</title>
        <authorList>
            <person name="Gao J."/>
            <person name="Sun J."/>
        </authorList>
    </citation>
    <scope>NUCLEOTIDE SEQUENCE [LARGE SCALE GENOMIC DNA]</scope>
    <source>
        <strain evidence="13 14">DSM 27352</strain>
    </source>
</reference>
<dbReference type="AlphaFoldDB" id="A0A3S0ZQH5"/>
<keyword evidence="4" id="KW-1134">Transmembrane beta strand</keyword>
<dbReference type="InterPro" id="IPR033900">
    <property type="entry name" value="Gram_neg_porin_domain"/>
</dbReference>
<feature type="signal peptide" evidence="11">
    <location>
        <begin position="1"/>
        <end position="20"/>
    </location>
</feature>
<comment type="caution">
    <text evidence="13">The sequence shown here is derived from an EMBL/GenBank/DDBJ whole genome shotgun (WGS) entry which is preliminary data.</text>
</comment>
<evidence type="ECO:0000256" key="8">
    <source>
        <dbReference type="ARBA" id="ARBA00023114"/>
    </source>
</evidence>
<dbReference type="Proteomes" id="UP000281118">
    <property type="component" value="Unassembled WGS sequence"/>
</dbReference>
<dbReference type="SUPFAM" id="SSF56935">
    <property type="entry name" value="Porins"/>
    <property type="match status" value="1"/>
</dbReference>
<organism evidence="13 14">
    <name type="scientific">Variovorax guangxiensis</name>
    <dbReference type="NCBI Taxonomy" id="1775474"/>
    <lineage>
        <taxon>Bacteria</taxon>
        <taxon>Pseudomonadati</taxon>
        <taxon>Pseudomonadota</taxon>
        <taxon>Betaproteobacteria</taxon>
        <taxon>Burkholderiales</taxon>
        <taxon>Comamonadaceae</taxon>
        <taxon>Variovorax</taxon>
    </lineage>
</organism>
<sequence>MKKTAAAGLALAAYSSLTLAQSSVTIYGTVDLYMAFAKSGITSSKRLEDGGQTASRLGFRGTEDLGGGLSAHFTLESGFAPDTGNGTLPGPAMSFSRQSFVGLSGPWGQIDAGRMYTPMFYTLFKADPYGVNSVFSPINLVAATDAQPGLTPFAARASNMVRYRTPASSDFFADIAYAPGESSAPSHQSGNFYGGSLGWSRKPYYIAYAFQRARSGSAAAPVAEPATTTYQALSGAYELPDAGLQFYANYVRNSSNLPRVPTAKLASLGVTYNVTPASNLMFEAMQRKVDDTGRSQLAWTLGYDYYLSKRTVLYARWLRLLNRHGASASLATIAVAPDSGAGVRVLAAGIRHNF</sequence>
<dbReference type="InterPro" id="IPR001702">
    <property type="entry name" value="Porin_Gram-ve"/>
</dbReference>
<keyword evidence="6 11" id="KW-0732">Signal</keyword>
<evidence type="ECO:0000313" key="14">
    <source>
        <dbReference type="Proteomes" id="UP000281118"/>
    </source>
</evidence>
<evidence type="ECO:0000259" key="12">
    <source>
        <dbReference type="Pfam" id="PF13609"/>
    </source>
</evidence>
<dbReference type="OrthoDB" id="6975458at2"/>
<dbReference type="Gene3D" id="2.40.160.10">
    <property type="entry name" value="Porin"/>
    <property type="match status" value="1"/>
</dbReference>
<evidence type="ECO:0000256" key="4">
    <source>
        <dbReference type="ARBA" id="ARBA00022452"/>
    </source>
</evidence>
<dbReference type="GO" id="GO:0009279">
    <property type="term" value="C:cell outer membrane"/>
    <property type="evidence" value="ECO:0007669"/>
    <property type="project" value="UniProtKB-SubCell"/>
</dbReference>
<dbReference type="PRINTS" id="PR00182">
    <property type="entry name" value="ECOLNEIPORIN"/>
</dbReference>
<comment type="subcellular location">
    <subcellularLocation>
        <location evidence="1">Cell outer membrane</location>
        <topology evidence="1">Multi-pass membrane protein</topology>
    </subcellularLocation>
</comment>
<evidence type="ECO:0000256" key="3">
    <source>
        <dbReference type="ARBA" id="ARBA00022448"/>
    </source>
</evidence>
<name>A0A3S0ZQH5_9BURK</name>
<dbReference type="GO" id="GO:0034220">
    <property type="term" value="P:monoatomic ion transmembrane transport"/>
    <property type="evidence" value="ECO:0007669"/>
    <property type="project" value="InterPro"/>
</dbReference>
<dbReference type="PANTHER" id="PTHR34501">
    <property type="entry name" value="PROTEIN YDDL-RELATED"/>
    <property type="match status" value="1"/>
</dbReference>
<evidence type="ECO:0000256" key="10">
    <source>
        <dbReference type="ARBA" id="ARBA00023237"/>
    </source>
</evidence>
<keyword evidence="9" id="KW-0472">Membrane</keyword>
<dbReference type="EMBL" id="RXFT01000009">
    <property type="protein sequence ID" value="RUR69578.1"/>
    <property type="molecule type" value="Genomic_DNA"/>
</dbReference>
<evidence type="ECO:0000256" key="1">
    <source>
        <dbReference type="ARBA" id="ARBA00004571"/>
    </source>
</evidence>
<dbReference type="Pfam" id="PF13609">
    <property type="entry name" value="Porin_4"/>
    <property type="match status" value="1"/>
</dbReference>
<dbReference type="RefSeq" id="WP_126023679.1">
    <property type="nucleotide sequence ID" value="NZ_RXFT01000009.1"/>
</dbReference>
<protein>
    <submittedName>
        <fullName evidence="13">Porin</fullName>
    </submittedName>
</protein>
<keyword evidence="10" id="KW-0998">Cell outer membrane</keyword>
<dbReference type="PANTHER" id="PTHR34501:SF9">
    <property type="entry name" value="MAJOR OUTER MEMBRANE PROTEIN P.IA"/>
    <property type="match status" value="1"/>
</dbReference>
<proteinExistence type="predicted"/>
<keyword evidence="5" id="KW-0812">Transmembrane</keyword>
<dbReference type="CDD" id="cd00342">
    <property type="entry name" value="gram_neg_porins"/>
    <property type="match status" value="1"/>
</dbReference>
<evidence type="ECO:0000256" key="11">
    <source>
        <dbReference type="SAM" id="SignalP"/>
    </source>
</evidence>
<comment type="subunit">
    <text evidence="2">Homotrimer.</text>
</comment>
<dbReference type="GO" id="GO:0046930">
    <property type="term" value="C:pore complex"/>
    <property type="evidence" value="ECO:0007669"/>
    <property type="project" value="UniProtKB-KW"/>
</dbReference>
<dbReference type="InterPro" id="IPR023614">
    <property type="entry name" value="Porin_dom_sf"/>
</dbReference>
<feature type="chain" id="PRO_5018684000" evidence="11">
    <location>
        <begin position="21"/>
        <end position="354"/>
    </location>
</feature>
<accession>A0A3S0ZQH5</accession>
<evidence type="ECO:0000313" key="13">
    <source>
        <dbReference type="EMBL" id="RUR69578.1"/>
    </source>
</evidence>
<evidence type="ECO:0000256" key="2">
    <source>
        <dbReference type="ARBA" id="ARBA00011233"/>
    </source>
</evidence>
<evidence type="ECO:0000256" key="9">
    <source>
        <dbReference type="ARBA" id="ARBA00023136"/>
    </source>
</evidence>
<gene>
    <name evidence="13" type="ORF">EJP67_21215</name>
</gene>
<dbReference type="GO" id="GO:0015288">
    <property type="term" value="F:porin activity"/>
    <property type="evidence" value="ECO:0007669"/>
    <property type="project" value="UniProtKB-KW"/>
</dbReference>
<feature type="domain" description="Porin" evidence="12">
    <location>
        <begin position="9"/>
        <end position="316"/>
    </location>
</feature>
<dbReference type="InterPro" id="IPR050298">
    <property type="entry name" value="Gram-neg_bact_OMP"/>
</dbReference>
<evidence type="ECO:0000256" key="5">
    <source>
        <dbReference type="ARBA" id="ARBA00022692"/>
    </source>
</evidence>
<keyword evidence="7" id="KW-0406">Ion transport</keyword>
<evidence type="ECO:0000256" key="6">
    <source>
        <dbReference type="ARBA" id="ARBA00022729"/>
    </source>
</evidence>
<keyword evidence="8" id="KW-0626">Porin</keyword>
<evidence type="ECO:0000256" key="7">
    <source>
        <dbReference type="ARBA" id="ARBA00023065"/>
    </source>
</evidence>